<organism evidence="1 2">
    <name type="scientific">Streptomyces fradiae</name>
    <name type="common">Streptomyces roseoflavus</name>
    <dbReference type="NCBI Taxonomy" id="1906"/>
    <lineage>
        <taxon>Bacteria</taxon>
        <taxon>Bacillati</taxon>
        <taxon>Actinomycetota</taxon>
        <taxon>Actinomycetes</taxon>
        <taxon>Kitasatosporales</taxon>
        <taxon>Streptomycetaceae</taxon>
        <taxon>Streptomyces</taxon>
    </lineage>
</organism>
<protein>
    <submittedName>
        <fullName evidence="1">Uncharacterized protein</fullName>
    </submittedName>
</protein>
<sequence length="257" mass="25900">MTSRQRRTRTPLLPPSLTALTAAAVLLTGCGTERPAGEDGGSPTAAGAPATAGSPGATVLSRTDIEKRARWMGSAIELIYVAEVPGFERAQQSVGVHGGDGFSAMYVDASGGGMVQLSVDRGTLDEENCERTPLASGGGGGDGGKVTCERDGDAWYRTSGDAHEYARPEGGHVVRLTADRESAGRDILRRAAEEAHPADDLELDALLPPLPDTGSSTGGGPGGEGAGGADGGGQQPERGDLPPEGDGAPNNDVDAGG</sequence>
<evidence type="ECO:0000313" key="2">
    <source>
        <dbReference type="Proteomes" id="UP000037185"/>
    </source>
</evidence>
<accession>A0ACC4WCD7</accession>
<comment type="caution">
    <text evidence="1">The sequence shown here is derived from an EMBL/GenBank/DDBJ whole genome shotgun (WGS) entry which is preliminary data.</text>
</comment>
<name>A0ACC4WCD7_STRFR</name>
<reference evidence="1" key="1">
    <citation type="submission" date="2015-07" db="EMBL/GenBank/DDBJ databases">
        <title>Draft genome sequence of Streptomyces fradiae, a resistant strain to nitron-oligomycin.</title>
        <authorList>
            <person name="Vatlin A.A."/>
            <person name="Bekker O.B."/>
            <person name="Danilenko V.N."/>
        </authorList>
    </citation>
    <scope>NUCLEOTIDE SEQUENCE</scope>
    <source>
        <strain evidence="1">Olg1-1</strain>
    </source>
</reference>
<gene>
    <name evidence="1" type="ORF">ADZ36_12450</name>
</gene>
<evidence type="ECO:0000313" key="1">
    <source>
        <dbReference type="EMBL" id="KNE82143.1"/>
    </source>
</evidence>
<dbReference type="Proteomes" id="UP000037185">
    <property type="component" value="Unassembled WGS sequence"/>
</dbReference>
<proteinExistence type="predicted"/>
<dbReference type="EMBL" id="LGSP01000019">
    <property type="protein sequence ID" value="KNE82143.1"/>
    <property type="molecule type" value="Genomic_DNA"/>
</dbReference>
<keyword evidence="2" id="KW-1185">Reference proteome</keyword>